<dbReference type="InterPro" id="IPR005135">
    <property type="entry name" value="Endo/exonuclease/phosphatase"/>
</dbReference>
<evidence type="ECO:0000313" key="5">
    <source>
        <dbReference type="Proteomes" id="UP000323258"/>
    </source>
</evidence>
<dbReference type="GO" id="GO:0003824">
    <property type="term" value="F:catalytic activity"/>
    <property type="evidence" value="ECO:0007669"/>
    <property type="project" value="InterPro"/>
</dbReference>
<organism evidence="4 5">
    <name type="scientific">Neoaquamicrobium microcysteis</name>
    <dbReference type="NCBI Taxonomy" id="2682781"/>
    <lineage>
        <taxon>Bacteria</taxon>
        <taxon>Pseudomonadati</taxon>
        <taxon>Pseudomonadota</taxon>
        <taxon>Alphaproteobacteria</taxon>
        <taxon>Hyphomicrobiales</taxon>
        <taxon>Phyllobacteriaceae</taxon>
        <taxon>Neoaquamicrobium</taxon>
    </lineage>
</organism>
<feature type="compositionally biased region" description="Basic and acidic residues" evidence="1">
    <location>
        <begin position="333"/>
        <end position="352"/>
    </location>
</feature>
<dbReference type="AlphaFoldDB" id="A0A5D4GST7"/>
<feature type="domain" description="Endonuclease/exonuclease/phosphatase" evidence="3">
    <location>
        <begin position="104"/>
        <end position="307"/>
    </location>
</feature>
<dbReference type="OrthoDB" id="9796594at2"/>
<evidence type="ECO:0000256" key="2">
    <source>
        <dbReference type="SAM" id="Phobius"/>
    </source>
</evidence>
<proteinExistence type="predicted"/>
<dbReference type="Pfam" id="PF03372">
    <property type="entry name" value="Exo_endo_phos"/>
    <property type="match status" value="1"/>
</dbReference>
<name>A0A5D4GST7_9HYPH</name>
<feature type="region of interest" description="Disordered" evidence="1">
    <location>
        <begin position="323"/>
        <end position="358"/>
    </location>
</feature>
<accession>A0A5D4GST7</accession>
<dbReference type="RefSeq" id="WP_148916939.1">
    <property type="nucleotide sequence ID" value="NZ_VSZS01000068.1"/>
</dbReference>
<reference evidence="4 5" key="1">
    <citation type="submission" date="2019-08" db="EMBL/GenBank/DDBJ databases">
        <authorList>
            <person name="Seo Y.L."/>
        </authorList>
    </citation>
    <scope>NUCLEOTIDE SEQUENCE [LARGE SCALE GENOMIC DNA]</scope>
    <source>
        <strain evidence="4 5">MaA-C15</strain>
    </source>
</reference>
<dbReference type="InterPro" id="IPR036691">
    <property type="entry name" value="Endo/exonu/phosph_ase_sf"/>
</dbReference>
<keyword evidence="5" id="KW-1185">Reference proteome</keyword>
<evidence type="ECO:0000313" key="4">
    <source>
        <dbReference type="EMBL" id="TYR29630.1"/>
    </source>
</evidence>
<keyword evidence="2" id="KW-0812">Transmembrane</keyword>
<dbReference type="Gene3D" id="3.60.10.10">
    <property type="entry name" value="Endonuclease/exonuclease/phosphatase"/>
    <property type="match status" value="1"/>
</dbReference>
<protein>
    <recommendedName>
        <fullName evidence="3">Endonuclease/exonuclease/phosphatase domain-containing protein</fullName>
    </recommendedName>
</protein>
<dbReference type="Proteomes" id="UP000323258">
    <property type="component" value="Unassembled WGS sequence"/>
</dbReference>
<keyword evidence="2" id="KW-1133">Transmembrane helix</keyword>
<feature type="transmembrane region" description="Helical" evidence="2">
    <location>
        <begin position="36"/>
        <end position="53"/>
    </location>
</feature>
<keyword evidence="2" id="KW-0472">Membrane</keyword>
<evidence type="ECO:0000256" key="1">
    <source>
        <dbReference type="SAM" id="MobiDB-lite"/>
    </source>
</evidence>
<sequence length="358" mass="40067">MLTAFTILAVLLAIATLLPFLPVAHGIVRVGDFPRQQFLALAIVLVILAPLTVDGGAVVLVLVGLAVAAIQAWHIVEFTPLWKRETADFKEGRDKGQAIRLIAANVKMSNDRYAEFEAQIAARDPDILLLMEVDDKWVDALGSLIERYPHTVLRPQENSYGMILCSSFEFADMSVECLLTDGVPSMIGTIKCPDGQSFRFYAIHPEPPVPHRETVGRDGETALVSLSVSKEEGPVIVTGDLNDVAWSSTTRRFRKISRLLDPRVGRRIFSTFDARFPLIRWPLDHLFHSPEFRLKHMERLAPCGSDHFPVMFDLVLCPTEKAESMPEQADADDVARARELKQEAEKRDEKPIGTDWEN</sequence>
<comment type="caution">
    <text evidence="4">The sequence shown here is derived from an EMBL/GenBank/DDBJ whole genome shotgun (WGS) entry which is preliminary data.</text>
</comment>
<dbReference type="SUPFAM" id="SSF56219">
    <property type="entry name" value="DNase I-like"/>
    <property type="match status" value="1"/>
</dbReference>
<evidence type="ECO:0000259" key="3">
    <source>
        <dbReference type="Pfam" id="PF03372"/>
    </source>
</evidence>
<gene>
    <name evidence="4" type="ORF">FY036_22540</name>
</gene>
<reference evidence="4 5" key="2">
    <citation type="submission" date="2019-09" db="EMBL/GenBank/DDBJ databases">
        <title>Mesorhizobium sp. MaA-C15 isolated from Microcystis aeruginosa.</title>
        <authorList>
            <person name="Jeong S.E."/>
            <person name="Jin H.M."/>
            <person name="Jeon C.O."/>
        </authorList>
    </citation>
    <scope>NUCLEOTIDE SEQUENCE [LARGE SCALE GENOMIC DNA]</scope>
    <source>
        <strain evidence="4 5">MaA-C15</strain>
    </source>
</reference>
<dbReference type="EMBL" id="VSZS01000068">
    <property type="protein sequence ID" value="TYR29630.1"/>
    <property type="molecule type" value="Genomic_DNA"/>
</dbReference>